<dbReference type="RefSeq" id="WP_015749800.1">
    <property type="nucleotide sequence ID" value="NC_013235.1"/>
</dbReference>
<protein>
    <recommendedName>
        <fullName evidence="2">DUF3071 domain-containing protein</fullName>
    </recommendedName>
</protein>
<feature type="compositionally biased region" description="Low complexity" evidence="1">
    <location>
        <begin position="258"/>
        <end position="289"/>
    </location>
</feature>
<feature type="domain" description="DUF3071" evidence="2">
    <location>
        <begin position="1"/>
        <end position="167"/>
    </location>
</feature>
<feature type="region of interest" description="Disordered" evidence="1">
    <location>
        <begin position="227"/>
        <end position="343"/>
    </location>
</feature>
<evidence type="ECO:0000259" key="2">
    <source>
        <dbReference type="Pfam" id="PF11268"/>
    </source>
</evidence>
<dbReference type="OrthoDB" id="5180791at2"/>
<accession>C8X7Y3</accession>
<proteinExistence type="predicted"/>
<dbReference type="InParanoid" id="C8X7Y3"/>
<keyword evidence="4" id="KW-1185">Reference proteome</keyword>
<dbReference type="Proteomes" id="UP000002218">
    <property type="component" value="Chromosome"/>
</dbReference>
<organism evidence="3 4">
    <name type="scientific">Nakamurella multipartita (strain ATCC 700099 / DSM 44233 / CIP 104796 / JCM 9543 / NBRC 105858 / Y-104)</name>
    <name type="common">Microsphaera multipartita</name>
    <dbReference type="NCBI Taxonomy" id="479431"/>
    <lineage>
        <taxon>Bacteria</taxon>
        <taxon>Bacillati</taxon>
        <taxon>Actinomycetota</taxon>
        <taxon>Actinomycetes</taxon>
        <taxon>Nakamurellales</taxon>
        <taxon>Nakamurellaceae</taxon>
        <taxon>Nakamurella</taxon>
    </lineage>
</organism>
<dbReference type="Pfam" id="PF11268">
    <property type="entry name" value="DUF3071"/>
    <property type="match status" value="1"/>
</dbReference>
<dbReference type="KEGG" id="nml:Namu_4710"/>
<reference evidence="4" key="1">
    <citation type="submission" date="2009-09" db="EMBL/GenBank/DDBJ databases">
        <title>The complete genome of Nakamurella multipartita DSM 44233.</title>
        <authorList>
            <consortium name="US DOE Joint Genome Institute (JGI-PGF)"/>
            <person name="Lucas S."/>
            <person name="Copeland A."/>
            <person name="Lapidus A."/>
            <person name="Glavina del Rio T."/>
            <person name="Dalin E."/>
            <person name="Tice H."/>
            <person name="Bruce D."/>
            <person name="Goodwin L."/>
            <person name="Pitluck S."/>
            <person name="Kyrpides N."/>
            <person name="Mavromatis K."/>
            <person name="Ivanova N."/>
            <person name="Ovchinnikova G."/>
            <person name="Sims D."/>
            <person name="Meincke L."/>
            <person name="Brettin T."/>
            <person name="Detter J.C."/>
            <person name="Han C."/>
            <person name="Larimer F."/>
            <person name="Land M."/>
            <person name="Hauser L."/>
            <person name="Markowitz V."/>
            <person name="Cheng J.-F."/>
            <person name="Hugenholtz P."/>
            <person name="Woyke T."/>
            <person name="Wu D."/>
            <person name="Klenk H.-P."/>
            <person name="Eisen J.A."/>
        </authorList>
    </citation>
    <scope>NUCLEOTIDE SEQUENCE [LARGE SCALE GENOMIC DNA]</scope>
    <source>
        <strain evidence="4">ATCC 700099 / DSM 44233 / CIP 104796 / JCM 9543 / NBRC 105858 / Y-104</strain>
    </source>
</reference>
<dbReference type="STRING" id="479431.Namu_4710"/>
<evidence type="ECO:0000313" key="4">
    <source>
        <dbReference type="Proteomes" id="UP000002218"/>
    </source>
</evidence>
<dbReference type="HOGENOM" id="CLU_021151_1_0_11"/>
<name>C8X7Y3_NAKMY</name>
<evidence type="ECO:0000313" key="3">
    <source>
        <dbReference type="EMBL" id="ACV80986.1"/>
    </source>
</evidence>
<sequence length="343" mass="36276">MRALRVLGLAEDGENLLCEDTVTGEVFSLRSDERLRAAVRGELRGTGQRSVETDPQLRPREIQARIRAGKTMAEVAAEAVTSVSRIESYAYPVMLERASMADKARAAHPMVDGNPTRKTLEEIVTATLRQRGHAEGMRWDAFRPDDGGWLVVVHWHAGRSDNHATWEVHTGPRTTTLRAADDAARELLDPSPRPLRTIAEPTAGAALADSSAFDALFGEPVRSAVAGTGGAGPMGPAAGDVRAPETSRHPAGTRRSPDSAPAPSPAGSASPVATPAPAAKPVVPPAATAPVPPPAHREPEPQPARRPAEMTGTDQAARPVRRGQRPVMPGWEDVLLGGPSSKS</sequence>
<evidence type="ECO:0000256" key="1">
    <source>
        <dbReference type="SAM" id="MobiDB-lite"/>
    </source>
</evidence>
<dbReference type="AlphaFoldDB" id="C8X7Y3"/>
<dbReference type="eggNOG" id="ENOG502ZCFK">
    <property type="taxonomic scope" value="Bacteria"/>
</dbReference>
<dbReference type="InterPro" id="IPR047682">
    <property type="entry name" value="SepH-like"/>
</dbReference>
<gene>
    <name evidence="3" type="ordered locus">Namu_4710</name>
</gene>
<reference evidence="3 4" key="2">
    <citation type="journal article" date="2010" name="Stand. Genomic Sci.">
        <title>Complete genome sequence of Nakamurella multipartita type strain (Y-104).</title>
        <authorList>
            <person name="Tice H."/>
            <person name="Mayilraj S."/>
            <person name="Sims D."/>
            <person name="Lapidus A."/>
            <person name="Nolan M."/>
            <person name="Lucas S."/>
            <person name="Glavina Del Rio T."/>
            <person name="Copeland A."/>
            <person name="Cheng J.F."/>
            <person name="Meincke L."/>
            <person name="Bruce D."/>
            <person name="Goodwin L."/>
            <person name="Pitluck S."/>
            <person name="Ivanova N."/>
            <person name="Mavromatis K."/>
            <person name="Ovchinnikova G."/>
            <person name="Pati A."/>
            <person name="Chen A."/>
            <person name="Palaniappan K."/>
            <person name="Land M."/>
            <person name="Hauser L."/>
            <person name="Chang Y.J."/>
            <person name="Jeffries C.D."/>
            <person name="Detter J.C."/>
            <person name="Brettin T."/>
            <person name="Rohde M."/>
            <person name="Goker M."/>
            <person name="Bristow J."/>
            <person name="Eisen J.A."/>
            <person name="Markowitz V."/>
            <person name="Hugenholtz P."/>
            <person name="Kyrpides N.C."/>
            <person name="Klenk H.P."/>
            <person name="Chen F."/>
        </authorList>
    </citation>
    <scope>NUCLEOTIDE SEQUENCE [LARGE SCALE GENOMIC DNA]</scope>
    <source>
        <strain evidence="4">ATCC 700099 / DSM 44233 / CIP 104796 / JCM 9543 / NBRC 105858 / Y-104</strain>
    </source>
</reference>
<dbReference type="NCBIfam" id="NF040712">
    <property type="entry name" value="SepH"/>
    <property type="match status" value="1"/>
</dbReference>
<dbReference type="InterPro" id="IPR021421">
    <property type="entry name" value="DUF3071"/>
</dbReference>
<dbReference type="EMBL" id="CP001737">
    <property type="protein sequence ID" value="ACV80986.1"/>
    <property type="molecule type" value="Genomic_DNA"/>
</dbReference>